<dbReference type="WBParaSite" id="Pan_g5100.t1">
    <property type="protein sequence ID" value="Pan_g5100.t1"/>
    <property type="gene ID" value="Pan_g5100"/>
</dbReference>
<reference evidence="7" key="2">
    <citation type="submission" date="2020-10" db="UniProtKB">
        <authorList>
            <consortium name="WormBaseParasite"/>
        </authorList>
    </citation>
    <scope>IDENTIFICATION</scope>
</reference>
<keyword evidence="6" id="KW-1185">Reference proteome</keyword>
<evidence type="ECO:0000256" key="2">
    <source>
        <dbReference type="ARBA" id="ARBA00012122"/>
    </source>
</evidence>
<dbReference type="GO" id="GO:0045127">
    <property type="term" value="F:N-acetylglucosamine kinase activity"/>
    <property type="evidence" value="ECO:0007669"/>
    <property type="project" value="UniProtKB-EC"/>
</dbReference>
<comment type="similarity">
    <text evidence="1">Belongs to the eukaryotic-type N-acetylglucosamine kinase family.</text>
</comment>
<feature type="domain" description="ATPase BadF/BadG/BcrA/BcrD type" evidence="5">
    <location>
        <begin position="14"/>
        <end position="317"/>
    </location>
</feature>
<protein>
    <recommendedName>
        <fullName evidence="3">N-acetyl-D-glucosamine kinase</fullName>
        <ecNumber evidence="2">2.7.1.59</ecNumber>
    </recommendedName>
    <alternativeName>
        <fullName evidence="4">GlcNAc kinase</fullName>
    </alternativeName>
</protein>
<dbReference type="EC" id="2.7.1.59" evidence="2"/>
<name>A0A7E4W0T1_PANRE</name>
<dbReference type="Proteomes" id="UP000492821">
    <property type="component" value="Unassembled WGS sequence"/>
</dbReference>
<sequence length="346" mass="35869">MTGQKGDGVRLYAGVEGGATHFHVVFIDSTGQKLAEGTGEGLNLLIEGVEGASKKIADNLKDTAAKAGLSLPVAALGLGLAGAEDEAVNAKMVEYFTTQYADVASSVHLTTDAVVAIAATFDAGGGVVIIAGTGSSCRLLREDGEVFGCGGWGHLIGDGGSGYWIAQRAIQQVFDIDDGLVAPTSDIGPLKNAILKHFKVNDKVGLLDILYGSGFSKARLASLCEPLAELAASDPVAAAIFYDAGHLIGRHLIAVSKNFDQGMFENVPVLAIGSVWKSWPLLKQGFQDALGGERRIRRVAIYEIATTPAAVGAAMLAAKLRVGETFENGVGSPAHAAQLKDVIQNP</sequence>
<dbReference type="InterPro" id="IPR039758">
    <property type="entry name" value="NAGK-like"/>
</dbReference>
<accession>A0A7E4W0T1</accession>
<dbReference type="InterPro" id="IPR002731">
    <property type="entry name" value="ATPase_BadF"/>
</dbReference>
<reference evidence="6" key="1">
    <citation type="journal article" date="2013" name="Genetics">
        <title>The draft genome and transcriptome of Panagrellus redivivus are shaped by the harsh demands of a free-living lifestyle.</title>
        <authorList>
            <person name="Srinivasan J."/>
            <person name="Dillman A.R."/>
            <person name="Macchietto M.G."/>
            <person name="Heikkinen L."/>
            <person name="Lakso M."/>
            <person name="Fracchia K.M."/>
            <person name="Antoshechkin I."/>
            <person name="Mortazavi A."/>
            <person name="Wong G."/>
            <person name="Sternberg P.W."/>
        </authorList>
    </citation>
    <scope>NUCLEOTIDE SEQUENCE [LARGE SCALE GENOMIC DNA]</scope>
    <source>
        <strain evidence="6">MT8872</strain>
    </source>
</reference>
<dbReference type="SUPFAM" id="SSF53067">
    <property type="entry name" value="Actin-like ATPase domain"/>
    <property type="match status" value="2"/>
</dbReference>
<proteinExistence type="inferred from homology"/>
<dbReference type="InterPro" id="IPR043129">
    <property type="entry name" value="ATPase_NBD"/>
</dbReference>
<evidence type="ECO:0000259" key="5">
    <source>
        <dbReference type="Pfam" id="PF01869"/>
    </source>
</evidence>
<evidence type="ECO:0000313" key="7">
    <source>
        <dbReference type="WBParaSite" id="Pan_g5100.t1"/>
    </source>
</evidence>
<dbReference type="PANTHER" id="PTHR12862:SF0">
    <property type="entry name" value="N-ACETYL-D-GLUCOSAMINE KINASE"/>
    <property type="match status" value="1"/>
</dbReference>
<dbReference type="Pfam" id="PF01869">
    <property type="entry name" value="BcrAD_BadFG"/>
    <property type="match status" value="1"/>
</dbReference>
<evidence type="ECO:0000256" key="4">
    <source>
        <dbReference type="ARBA" id="ARBA00031123"/>
    </source>
</evidence>
<dbReference type="Gene3D" id="3.30.420.40">
    <property type="match status" value="2"/>
</dbReference>
<evidence type="ECO:0000256" key="1">
    <source>
        <dbReference type="ARBA" id="ARBA00006198"/>
    </source>
</evidence>
<dbReference type="AlphaFoldDB" id="A0A7E4W0T1"/>
<evidence type="ECO:0000256" key="3">
    <source>
        <dbReference type="ARBA" id="ARBA00014974"/>
    </source>
</evidence>
<organism evidence="6 7">
    <name type="scientific">Panagrellus redivivus</name>
    <name type="common">Microworm</name>
    <dbReference type="NCBI Taxonomy" id="6233"/>
    <lineage>
        <taxon>Eukaryota</taxon>
        <taxon>Metazoa</taxon>
        <taxon>Ecdysozoa</taxon>
        <taxon>Nematoda</taxon>
        <taxon>Chromadorea</taxon>
        <taxon>Rhabditida</taxon>
        <taxon>Tylenchina</taxon>
        <taxon>Panagrolaimomorpha</taxon>
        <taxon>Panagrolaimoidea</taxon>
        <taxon>Panagrolaimidae</taxon>
        <taxon>Panagrellus</taxon>
    </lineage>
</organism>
<dbReference type="PANTHER" id="PTHR12862">
    <property type="entry name" value="BADF TYPE ATPASE DOMAIN-CONTAINING PROTEIN"/>
    <property type="match status" value="1"/>
</dbReference>
<evidence type="ECO:0000313" key="6">
    <source>
        <dbReference type="Proteomes" id="UP000492821"/>
    </source>
</evidence>